<proteinExistence type="predicted"/>
<keyword evidence="2" id="KW-0472">Membrane</keyword>
<evidence type="ECO:0000256" key="1">
    <source>
        <dbReference type="SAM" id="MobiDB-lite"/>
    </source>
</evidence>
<dbReference type="RefSeq" id="XP_008806778.2">
    <property type="nucleotide sequence ID" value="XM_008808556.2"/>
</dbReference>
<evidence type="ECO:0000313" key="3">
    <source>
        <dbReference type="Proteomes" id="UP000228380"/>
    </source>
</evidence>
<protein>
    <submittedName>
        <fullName evidence="4">Uncharacterized protein LOC103719352</fullName>
    </submittedName>
</protein>
<sequence>MPAAVHPAPEPSETLQDANAVPRNQPRCTPSLKTPISAQIFRAICWLLILGSIVFLVLFIIDCAISSGPKISIDRIAAEGLSTTPDLTLSPHFNITVRVKNPSKFFSKDCSSHGYAAISYSGVTVGDGALAAFCLDPSKSTVLETVLRGLNIVLADAVRDRLAEDHRRGEVAMEVVMKLSPPPGFVKVSALCQVVVGPMFRSTPCSVKK</sequence>
<dbReference type="PANTHER" id="PTHR33994">
    <property type="entry name" value="OS04G0515000 PROTEIN"/>
    <property type="match status" value="1"/>
</dbReference>
<keyword evidence="3" id="KW-1185">Reference proteome</keyword>
<dbReference type="AlphaFoldDB" id="A0A8B7CUL9"/>
<organism evidence="3 4">
    <name type="scientific">Phoenix dactylifera</name>
    <name type="common">Date palm</name>
    <dbReference type="NCBI Taxonomy" id="42345"/>
    <lineage>
        <taxon>Eukaryota</taxon>
        <taxon>Viridiplantae</taxon>
        <taxon>Streptophyta</taxon>
        <taxon>Embryophyta</taxon>
        <taxon>Tracheophyta</taxon>
        <taxon>Spermatophyta</taxon>
        <taxon>Magnoliopsida</taxon>
        <taxon>Liliopsida</taxon>
        <taxon>Arecaceae</taxon>
        <taxon>Coryphoideae</taxon>
        <taxon>Phoeniceae</taxon>
        <taxon>Phoenix</taxon>
    </lineage>
</organism>
<keyword evidence="2" id="KW-0812">Transmembrane</keyword>
<dbReference type="KEGG" id="pda:103719352"/>
<keyword evidence="2" id="KW-1133">Transmembrane helix</keyword>
<evidence type="ECO:0000256" key="2">
    <source>
        <dbReference type="SAM" id="Phobius"/>
    </source>
</evidence>
<gene>
    <name evidence="4" type="primary">LOC103719352</name>
</gene>
<reference evidence="4" key="2">
    <citation type="submission" date="2025-08" db="UniProtKB">
        <authorList>
            <consortium name="RefSeq"/>
        </authorList>
    </citation>
    <scope>IDENTIFICATION</scope>
    <source>
        <tissue evidence="4">Young leaves</tissue>
    </source>
</reference>
<feature type="region of interest" description="Disordered" evidence="1">
    <location>
        <begin position="1"/>
        <end position="26"/>
    </location>
</feature>
<evidence type="ECO:0000313" key="4">
    <source>
        <dbReference type="RefSeq" id="XP_008806778.2"/>
    </source>
</evidence>
<accession>A0A8B7CUL9</accession>
<name>A0A8B7CUL9_PHODC</name>
<feature type="transmembrane region" description="Helical" evidence="2">
    <location>
        <begin position="40"/>
        <end position="65"/>
    </location>
</feature>
<dbReference type="GeneID" id="103719352"/>
<dbReference type="Proteomes" id="UP000228380">
    <property type="component" value="Chromosome 4"/>
</dbReference>
<dbReference type="OrthoDB" id="686111at2759"/>
<reference evidence="3" key="1">
    <citation type="journal article" date="2019" name="Nat. Commun.">
        <title>Genome-wide association mapping of date palm fruit traits.</title>
        <authorList>
            <person name="Hazzouri K.M."/>
            <person name="Gros-Balthazard M."/>
            <person name="Flowers J.M."/>
            <person name="Copetti D."/>
            <person name="Lemansour A."/>
            <person name="Lebrun M."/>
            <person name="Masmoudi K."/>
            <person name="Ferrand S."/>
            <person name="Dhar M.I."/>
            <person name="Fresquez Z.A."/>
            <person name="Rosas U."/>
            <person name="Zhang J."/>
            <person name="Talag J."/>
            <person name="Lee S."/>
            <person name="Kudrna D."/>
            <person name="Powell R.F."/>
            <person name="Leitch I.J."/>
            <person name="Krueger R.R."/>
            <person name="Wing R.A."/>
            <person name="Amiri K.M.A."/>
            <person name="Purugganan M.D."/>
        </authorList>
    </citation>
    <scope>NUCLEOTIDE SEQUENCE [LARGE SCALE GENOMIC DNA]</scope>
    <source>
        <strain evidence="3">cv. Khalas</strain>
    </source>
</reference>